<protein>
    <submittedName>
        <fullName evidence="1">Uncharacterized protein</fullName>
    </submittedName>
</protein>
<keyword evidence="1" id="KW-0614">Plasmid</keyword>
<evidence type="ECO:0000313" key="2">
    <source>
        <dbReference type="Proteomes" id="UP000679352"/>
    </source>
</evidence>
<sequence length="818" mass="90111">MTLRAGDPLPYWQTTPMIEAPYDVPDSPMQGEMDSTFFLTKDKNYIPHTYPCRTAYIAAFRDKEPVPGFAPDWAAAQNILPMGAAFLDLSGFWFRATRLCNWQRTAVHAAAAGPARLRLGICGAAKLFVNGQAVGWLAPTIRNAMTKAEFDVTLREGHNEIAVWQEDLAERDAVIRILVEWVAGPAARAARPYGVDDALVDGVERAIAAMHLDRKHYDDPDMIRLILPRAFPQAARASVVVSGHFMSHDSQGVALAIPQGATAVEIGRAGDFPADYRYFHFDLDCGGFRTRATLGAEISWRSRSGAAPDTQAARIAEALAWIAAHAESDTETALACLDQNATERAAAIYRAELPGIEACFDCADFALVPMLWGRIVYGDRIPADLRNRMDAAVRDFRYWMDEPGNDVQWYFSENHALLFHTAAYLAGMYQAGATFRRSGRTGAEQHRVGYARLCDWFDHFERAEMAEFNSSPYFPIDLKGMTALYALAPDDDIRDRARRAILRLIEIVANSAHHGVNTAAEGRSYEHSLCPADTSELTGMARLLWGRGWFGAHVNCLSQLAICLRDHGLAVDPALKDRALWTGAGEQEWRFAQGNALFARLYHYKTADVAMGSTAAYRWGEWGYQETLIHGRLGDEPRAQFWINHPGEMVQSGYGRPSYWGGSASVPRVQQYRGLALVAFSGTEGHLGFTHAWFPTEAFQDWHVAGTRARARHGRGCVALRGNGPLTLMTEGGSAHAELRLAGLTGLWLVRLGSGDDAAAFEAAHPLQAVADGAGSFTVMDPDYGSVRFLADGRIEAEGRVLAPLDWTLEGERLSPTR</sequence>
<dbReference type="AlphaFoldDB" id="A0A975P9Z3"/>
<dbReference type="Proteomes" id="UP000679352">
    <property type="component" value="Plasmid p1"/>
</dbReference>
<gene>
    <name evidence="1" type="ORF">KM031_18255</name>
</gene>
<dbReference type="RefSeq" id="WP_215505086.1">
    <property type="nucleotide sequence ID" value="NZ_CP076362.1"/>
</dbReference>
<name>A0A975P9Z3_9RHOB</name>
<geneLocation type="plasmid" evidence="1 2">
    <name>p1</name>
</geneLocation>
<reference evidence="1" key="1">
    <citation type="submission" date="2021-06" db="EMBL/GenBank/DDBJ databases">
        <authorList>
            <person name="Lee C.-S."/>
            <person name="Jin L."/>
        </authorList>
    </citation>
    <scope>NUCLEOTIDE SEQUENCE</scope>
    <source>
        <strain evidence="1">Con5</strain>
        <plasmid evidence="1">p1</plasmid>
    </source>
</reference>
<proteinExistence type="predicted"/>
<dbReference type="KEGG" id="gfu:KM031_18255"/>
<keyword evidence="2" id="KW-1185">Reference proteome</keyword>
<accession>A0A975P9Z3</accession>
<organism evidence="1 2">
    <name type="scientific">Gemmobacter fulvus</name>
    <dbReference type="NCBI Taxonomy" id="2840474"/>
    <lineage>
        <taxon>Bacteria</taxon>
        <taxon>Pseudomonadati</taxon>
        <taxon>Pseudomonadota</taxon>
        <taxon>Alphaproteobacteria</taxon>
        <taxon>Rhodobacterales</taxon>
        <taxon>Paracoccaceae</taxon>
        <taxon>Gemmobacter</taxon>
    </lineage>
</organism>
<evidence type="ECO:0000313" key="1">
    <source>
        <dbReference type="EMBL" id="QWK92235.1"/>
    </source>
</evidence>
<dbReference type="EMBL" id="CP076362">
    <property type="protein sequence ID" value="QWK92235.1"/>
    <property type="molecule type" value="Genomic_DNA"/>
</dbReference>